<dbReference type="EMBL" id="CP139781">
    <property type="protein sequence ID" value="WRQ85869.1"/>
    <property type="molecule type" value="Genomic_DNA"/>
</dbReference>
<dbReference type="RefSeq" id="WP_221032687.1">
    <property type="nucleotide sequence ID" value="NZ_CP139781.1"/>
</dbReference>
<keyword evidence="3 5" id="KW-0479">Metal-binding</keyword>
<evidence type="ECO:0000259" key="6">
    <source>
        <dbReference type="Pfam" id="PF01850"/>
    </source>
</evidence>
<gene>
    <name evidence="5" type="primary">vapC</name>
    <name evidence="7" type="ORF">K1X11_013735</name>
</gene>
<dbReference type="Pfam" id="PF01850">
    <property type="entry name" value="PIN"/>
    <property type="match status" value="1"/>
</dbReference>
<feature type="binding site" evidence="5">
    <location>
        <position position="107"/>
    </location>
    <ligand>
        <name>Mg(2+)</name>
        <dbReference type="ChEBI" id="CHEBI:18420"/>
    </ligand>
</feature>
<dbReference type="Gene3D" id="3.40.50.1010">
    <property type="entry name" value="5'-nuclease"/>
    <property type="match status" value="1"/>
</dbReference>
<evidence type="ECO:0000256" key="2">
    <source>
        <dbReference type="ARBA" id="ARBA00022722"/>
    </source>
</evidence>
<evidence type="ECO:0000256" key="5">
    <source>
        <dbReference type="HAMAP-Rule" id="MF_00265"/>
    </source>
</evidence>
<dbReference type="SUPFAM" id="SSF88723">
    <property type="entry name" value="PIN domain-like"/>
    <property type="match status" value="1"/>
</dbReference>
<accession>A0ABZ1C5S0</accession>
<evidence type="ECO:0000313" key="7">
    <source>
        <dbReference type="EMBL" id="WRQ85869.1"/>
    </source>
</evidence>
<dbReference type="InterPro" id="IPR006226">
    <property type="entry name" value="Mtu_PIN"/>
</dbReference>
<dbReference type="NCBIfam" id="TIGR00028">
    <property type="entry name" value="Mtu_PIN_fam"/>
    <property type="match status" value="1"/>
</dbReference>
<dbReference type="EC" id="3.1.-.-" evidence="5"/>
<sequence>MRALLDANVLIALFDEAHVFNERAHDWLEVNAAHGIATCPLTEDALVRILTNPNYSAELQVTPAQVIEILTQFVSAHDHAFWSDDISLRAPELFDPARILGSRQLTDLYLLALATRHKGRLVTFDERIAISPVRAAKPRNLLTI</sequence>
<evidence type="ECO:0000256" key="1">
    <source>
        <dbReference type="ARBA" id="ARBA00022649"/>
    </source>
</evidence>
<comment type="function">
    <text evidence="5">Toxic component of a toxin-antitoxin (TA) system. An RNase.</text>
</comment>
<evidence type="ECO:0000313" key="8">
    <source>
        <dbReference type="Proteomes" id="UP000738431"/>
    </source>
</evidence>
<comment type="similarity">
    <text evidence="5">Belongs to the PINc/VapC protein family.</text>
</comment>
<evidence type="ECO:0000256" key="3">
    <source>
        <dbReference type="ARBA" id="ARBA00022723"/>
    </source>
</evidence>
<dbReference type="InterPro" id="IPR002716">
    <property type="entry name" value="PIN_dom"/>
</dbReference>
<keyword evidence="4 5" id="KW-0378">Hydrolase</keyword>
<protein>
    <recommendedName>
        <fullName evidence="5">Ribonuclease VapC</fullName>
        <shortName evidence="5">RNase VapC</shortName>
        <ecNumber evidence="5">3.1.-.-</ecNumber>
    </recommendedName>
    <alternativeName>
        <fullName evidence="5">Toxin VapC</fullName>
    </alternativeName>
</protein>
<dbReference type="HAMAP" id="MF_00265">
    <property type="entry name" value="VapC_Nob1"/>
    <property type="match status" value="1"/>
</dbReference>
<proteinExistence type="inferred from homology"/>
<name>A0ABZ1C5S0_9BACT</name>
<keyword evidence="8" id="KW-1185">Reference proteome</keyword>
<dbReference type="InterPro" id="IPR029060">
    <property type="entry name" value="PIN-like_dom_sf"/>
</dbReference>
<comment type="cofactor">
    <cofactor evidence="5">
        <name>Mg(2+)</name>
        <dbReference type="ChEBI" id="CHEBI:18420"/>
    </cofactor>
</comment>
<feature type="domain" description="PIN" evidence="6">
    <location>
        <begin position="4"/>
        <end position="129"/>
    </location>
</feature>
<keyword evidence="5" id="KW-0800">Toxin</keyword>
<feature type="binding site" evidence="5">
    <location>
        <position position="6"/>
    </location>
    <ligand>
        <name>Mg(2+)</name>
        <dbReference type="ChEBI" id="CHEBI:18420"/>
    </ligand>
</feature>
<organism evidence="7 8">
    <name type="scientific">Actomonas aquatica</name>
    <dbReference type="NCBI Taxonomy" id="2866162"/>
    <lineage>
        <taxon>Bacteria</taxon>
        <taxon>Pseudomonadati</taxon>
        <taxon>Verrucomicrobiota</taxon>
        <taxon>Opitutia</taxon>
        <taxon>Opitutales</taxon>
        <taxon>Opitutaceae</taxon>
        <taxon>Actomonas</taxon>
    </lineage>
</organism>
<keyword evidence="2 5" id="KW-0540">Nuclease</keyword>
<reference evidence="7 8" key="1">
    <citation type="submission" date="2023-12" db="EMBL/GenBank/DDBJ databases">
        <title>Description of an unclassified Opitutus bacterium of Verrucomicrobiota.</title>
        <authorList>
            <person name="Zhang D.-F."/>
        </authorList>
    </citation>
    <scope>NUCLEOTIDE SEQUENCE [LARGE SCALE GENOMIC DNA]</scope>
    <source>
        <strain evidence="7 8">WL0086</strain>
    </source>
</reference>
<dbReference type="Proteomes" id="UP000738431">
    <property type="component" value="Chromosome"/>
</dbReference>
<keyword evidence="1 5" id="KW-1277">Toxin-antitoxin system</keyword>
<dbReference type="InterPro" id="IPR022907">
    <property type="entry name" value="VapC_family"/>
</dbReference>
<evidence type="ECO:0000256" key="4">
    <source>
        <dbReference type="ARBA" id="ARBA00022801"/>
    </source>
</evidence>
<keyword evidence="5" id="KW-0460">Magnesium</keyword>